<evidence type="ECO:0000313" key="1">
    <source>
        <dbReference type="EMBL" id="KIM30354.1"/>
    </source>
</evidence>
<dbReference type="HOGENOM" id="CLU_1964898_0_0_1"/>
<keyword evidence="2" id="KW-1185">Reference proteome</keyword>
<sequence>SPETSKKYPEVVEISKSEKIRAVIFGVDGAYIVIGTNRDYASDPTILPNETRIAEGVRIESAALGAAGVWAAIDSDRTVREHGVDERIVEAMRAKPVKVRLLVRLTSRFEGLNCHRIYISVRIHVRST</sequence>
<dbReference type="AlphaFoldDB" id="A0A0C3BDY7"/>
<dbReference type="Proteomes" id="UP000054097">
    <property type="component" value="Unassembled WGS sequence"/>
</dbReference>
<name>A0A0C3BDY7_SERVB</name>
<accession>A0A0C3BDY7</accession>
<protein>
    <submittedName>
        <fullName evidence="1">Uncharacterized protein</fullName>
    </submittedName>
</protein>
<gene>
    <name evidence="1" type="ORF">M408DRAFT_328359</name>
</gene>
<reference evidence="2" key="2">
    <citation type="submission" date="2015-01" db="EMBL/GenBank/DDBJ databases">
        <title>Evolutionary Origins and Diversification of the Mycorrhizal Mutualists.</title>
        <authorList>
            <consortium name="DOE Joint Genome Institute"/>
            <consortium name="Mycorrhizal Genomics Consortium"/>
            <person name="Kohler A."/>
            <person name="Kuo A."/>
            <person name="Nagy L.G."/>
            <person name="Floudas D."/>
            <person name="Copeland A."/>
            <person name="Barry K.W."/>
            <person name="Cichocki N."/>
            <person name="Veneault-Fourrey C."/>
            <person name="LaButti K."/>
            <person name="Lindquist E.A."/>
            <person name="Lipzen A."/>
            <person name="Lundell T."/>
            <person name="Morin E."/>
            <person name="Murat C."/>
            <person name="Riley R."/>
            <person name="Ohm R."/>
            <person name="Sun H."/>
            <person name="Tunlid A."/>
            <person name="Henrissat B."/>
            <person name="Grigoriev I.V."/>
            <person name="Hibbett D.S."/>
            <person name="Martin F."/>
        </authorList>
    </citation>
    <scope>NUCLEOTIDE SEQUENCE [LARGE SCALE GENOMIC DNA]</scope>
    <source>
        <strain evidence="2">MAFF 305830</strain>
    </source>
</reference>
<organism evidence="1 2">
    <name type="scientific">Serendipita vermifera MAFF 305830</name>
    <dbReference type="NCBI Taxonomy" id="933852"/>
    <lineage>
        <taxon>Eukaryota</taxon>
        <taxon>Fungi</taxon>
        <taxon>Dikarya</taxon>
        <taxon>Basidiomycota</taxon>
        <taxon>Agaricomycotina</taxon>
        <taxon>Agaricomycetes</taxon>
        <taxon>Sebacinales</taxon>
        <taxon>Serendipitaceae</taxon>
        <taxon>Serendipita</taxon>
    </lineage>
</organism>
<dbReference type="EMBL" id="KN824285">
    <property type="protein sequence ID" value="KIM30354.1"/>
    <property type="molecule type" value="Genomic_DNA"/>
</dbReference>
<reference evidence="1 2" key="1">
    <citation type="submission" date="2014-04" db="EMBL/GenBank/DDBJ databases">
        <authorList>
            <consortium name="DOE Joint Genome Institute"/>
            <person name="Kuo A."/>
            <person name="Zuccaro A."/>
            <person name="Kohler A."/>
            <person name="Nagy L.G."/>
            <person name="Floudas D."/>
            <person name="Copeland A."/>
            <person name="Barry K.W."/>
            <person name="Cichocki N."/>
            <person name="Veneault-Fourrey C."/>
            <person name="LaButti K."/>
            <person name="Lindquist E.A."/>
            <person name="Lipzen A."/>
            <person name="Lundell T."/>
            <person name="Morin E."/>
            <person name="Murat C."/>
            <person name="Sun H."/>
            <person name="Tunlid A."/>
            <person name="Henrissat B."/>
            <person name="Grigoriev I.V."/>
            <person name="Hibbett D.S."/>
            <person name="Martin F."/>
            <person name="Nordberg H.P."/>
            <person name="Cantor M.N."/>
            <person name="Hua S.X."/>
        </authorList>
    </citation>
    <scope>NUCLEOTIDE SEQUENCE [LARGE SCALE GENOMIC DNA]</scope>
    <source>
        <strain evidence="1 2">MAFF 305830</strain>
    </source>
</reference>
<feature type="non-terminal residue" evidence="1">
    <location>
        <position position="1"/>
    </location>
</feature>
<proteinExistence type="predicted"/>
<evidence type="ECO:0000313" key="2">
    <source>
        <dbReference type="Proteomes" id="UP000054097"/>
    </source>
</evidence>